<evidence type="ECO:0008006" key="4">
    <source>
        <dbReference type="Google" id="ProtNLM"/>
    </source>
</evidence>
<gene>
    <name evidence="2" type="ORF">Q3O60_10170</name>
</gene>
<keyword evidence="3" id="KW-1185">Reference proteome</keyword>
<dbReference type="Proteomes" id="UP001231616">
    <property type="component" value="Unassembled WGS sequence"/>
</dbReference>
<dbReference type="PROSITE" id="PS51257">
    <property type="entry name" value="PROKAR_LIPOPROTEIN"/>
    <property type="match status" value="1"/>
</dbReference>
<accession>A0ABT9GZS1</accession>
<organism evidence="2 3">
    <name type="scientific">Alkalimonas collagenimarina</name>
    <dbReference type="NCBI Taxonomy" id="400390"/>
    <lineage>
        <taxon>Bacteria</taxon>
        <taxon>Pseudomonadati</taxon>
        <taxon>Pseudomonadota</taxon>
        <taxon>Gammaproteobacteria</taxon>
        <taxon>Alkalimonas</taxon>
    </lineage>
</organism>
<evidence type="ECO:0000313" key="2">
    <source>
        <dbReference type="EMBL" id="MDP4536553.1"/>
    </source>
</evidence>
<dbReference type="RefSeq" id="WP_305893816.1">
    <property type="nucleotide sequence ID" value="NZ_JAUZVZ010000012.1"/>
</dbReference>
<evidence type="ECO:0000256" key="1">
    <source>
        <dbReference type="SAM" id="Coils"/>
    </source>
</evidence>
<name>A0ABT9GZS1_9GAMM</name>
<reference evidence="2 3" key="1">
    <citation type="submission" date="2023-08" db="EMBL/GenBank/DDBJ databases">
        <authorList>
            <person name="Joshi A."/>
            <person name="Thite S."/>
        </authorList>
    </citation>
    <scope>NUCLEOTIDE SEQUENCE [LARGE SCALE GENOMIC DNA]</scope>
    <source>
        <strain evidence="2 3">AC40</strain>
    </source>
</reference>
<keyword evidence="1" id="KW-0175">Coiled coil</keyword>
<feature type="coiled-coil region" evidence="1">
    <location>
        <begin position="153"/>
        <end position="197"/>
    </location>
</feature>
<evidence type="ECO:0000313" key="3">
    <source>
        <dbReference type="Proteomes" id="UP001231616"/>
    </source>
</evidence>
<comment type="caution">
    <text evidence="2">The sequence shown here is derived from an EMBL/GenBank/DDBJ whole genome shotgun (WGS) entry which is preliminary data.</text>
</comment>
<protein>
    <recommendedName>
        <fullName evidence="4">YfhG lipoprotein</fullName>
    </recommendedName>
</protein>
<sequence length="208" mass="23672">MRPYSFAIARGHRMKILFNLLLLLSLAGCQLLQTESVRTSTEDDIVMPESSPELIAEPEQEAELILADDGVSMLAWLQFKDWVLNSSILQREALPLHDDEQVAAIQSSLAQLHPDNNYLTRFRAQMQLAERLMVAPPELTTLFSWELAFNQKLLEAESAVSALTRINAELQQELEQNQARNRELEQQIEALTQIEARLNQPENGEPHE</sequence>
<proteinExistence type="predicted"/>
<dbReference type="EMBL" id="JAUZVZ010000012">
    <property type="protein sequence ID" value="MDP4536553.1"/>
    <property type="molecule type" value="Genomic_DNA"/>
</dbReference>